<comment type="caution">
    <text evidence="2">The sequence shown here is derived from an EMBL/GenBank/DDBJ whole genome shotgun (WGS) entry which is preliminary data.</text>
</comment>
<proteinExistence type="predicted"/>
<dbReference type="Proteomes" id="UP001430848">
    <property type="component" value="Unassembled WGS sequence"/>
</dbReference>
<evidence type="ECO:0000313" key="2">
    <source>
        <dbReference type="EMBL" id="KAK7722821.1"/>
    </source>
</evidence>
<dbReference type="InterPro" id="IPR031348">
    <property type="entry name" value="PigL_N"/>
</dbReference>
<dbReference type="EMBL" id="JAKNSF020000064">
    <property type="protein sequence ID" value="KAK7722821.1"/>
    <property type="molecule type" value="Genomic_DNA"/>
</dbReference>
<dbReference type="Pfam" id="PF17111">
    <property type="entry name" value="PigL_N"/>
    <property type="match status" value="1"/>
</dbReference>
<name>A0ABR1P0V8_DIAER</name>
<sequence>MPVEPLSITAAVIGVVRLTYDSCKSLNEKLKGIKHAPEKLETLHRDLDAFQAILNSQGEATFSALEDVALSSDQQASLKALLTVMGGCQTACEAFEKKLSHLTSHSDEDRIALRDRIRLHFNDSEIGLLKENLAQSQRALNGALGFANLSTTRKSQQVMDELASTYAQSMNDIGGRIQGLEVAMQALSVAPAIVTNEDVAKVVSILERHEQMLKTCLRVYEPALKETSTLAGTTVKHQNTYDNARLMTGDIDYTGEVTPVSVGKAEARGQSRMFTGHMSSQAAENFWK</sequence>
<organism evidence="2 3">
    <name type="scientific">Diaporthe eres</name>
    <name type="common">Phomopsis oblonga</name>
    <dbReference type="NCBI Taxonomy" id="83184"/>
    <lineage>
        <taxon>Eukaryota</taxon>
        <taxon>Fungi</taxon>
        <taxon>Dikarya</taxon>
        <taxon>Ascomycota</taxon>
        <taxon>Pezizomycotina</taxon>
        <taxon>Sordariomycetes</taxon>
        <taxon>Sordariomycetidae</taxon>
        <taxon>Diaporthales</taxon>
        <taxon>Diaporthaceae</taxon>
        <taxon>Diaporthe</taxon>
        <taxon>Diaporthe eres species complex</taxon>
    </lineage>
</organism>
<reference evidence="2 3" key="1">
    <citation type="submission" date="2024-02" db="EMBL/GenBank/DDBJ databases">
        <title>De novo assembly and annotation of 12 fungi associated with fruit tree decline syndrome in Ontario, Canada.</title>
        <authorList>
            <person name="Sulman M."/>
            <person name="Ellouze W."/>
            <person name="Ilyukhin E."/>
        </authorList>
    </citation>
    <scope>NUCLEOTIDE SEQUENCE [LARGE SCALE GENOMIC DNA]</scope>
    <source>
        <strain evidence="2 3">M169</strain>
    </source>
</reference>
<evidence type="ECO:0000313" key="3">
    <source>
        <dbReference type="Proteomes" id="UP001430848"/>
    </source>
</evidence>
<gene>
    <name evidence="2" type="ORF">SLS63_009095</name>
</gene>
<keyword evidence="3" id="KW-1185">Reference proteome</keyword>
<evidence type="ECO:0000259" key="1">
    <source>
        <dbReference type="Pfam" id="PF17111"/>
    </source>
</evidence>
<feature type="domain" description="Azaphilone pigments biosynthesis cluster protein L N-terminal" evidence="1">
    <location>
        <begin position="4"/>
        <end position="219"/>
    </location>
</feature>
<protein>
    <recommendedName>
        <fullName evidence="1">Azaphilone pigments biosynthesis cluster protein L N-terminal domain-containing protein</fullName>
    </recommendedName>
</protein>
<accession>A0ABR1P0V8</accession>